<dbReference type="AlphaFoldDB" id="A0A918F480"/>
<comment type="caution">
    <text evidence="3">The sequence shown here is derived from an EMBL/GenBank/DDBJ whole genome shotgun (WGS) entry which is preliminary data.</text>
</comment>
<evidence type="ECO:0000313" key="3">
    <source>
        <dbReference type="EMBL" id="GGR07149.1"/>
    </source>
</evidence>
<dbReference type="PANTHER" id="PTHR34406">
    <property type="entry name" value="PROTEIN YCEI"/>
    <property type="match status" value="1"/>
</dbReference>
<dbReference type="SUPFAM" id="SSF101874">
    <property type="entry name" value="YceI-like"/>
    <property type="match status" value="1"/>
</dbReference>
<protein>
    <recommendedName>
        <fullName evidence="2">Lipid/polyisoprenoid-binding YceI-like domain-containing protein</fullName>
    </recommendedName>
</protein>
<feature type="domain" description="Lipid/polyisoprenoid-binding YceI-like" evidence="2">
    <location>
        <begin position="49"/>
        <end position="211"/>
    </location>
</feature>
<reference evidence="3" key="2">
    <citation type="submission" date="2020-09" db="EMBL/GenBank/DDBJ databases">
        <authorList>
            <person name="Sun Q."/>
            <person name="Ohkuma M."/>
        </authorList>
    </citation>
    <scope>NUCLEOTIDE SEQUENCE</scope>
    <source>
        <strain evidence="3">JCM 31311</strain>
    </source>
</reference>
<dbReference type="SMART" id="SM00867">
    <property type="entry name" value="YceI"/>
    <property type="match status" value="1"/>
</dbReference>
<dbReference type="RefSeq" id="WP_189089870.1">
    <property type="nucleotide sequence ID" value="NZ_BMQL01000009.1"/>
</dbReference>
<evidence type="ECO:0000313" key="4">
    <source>
        <dbReference type="Proteomes" id="UP000603865"/>
    </source>
</evidence>
<keyword evidence="4" id="KW-1185">Reference proteome</keyword>
<gene>
    <name evidence="3" type="ORF">GCM10008957_19730</name>
</gene>
<dbReference type="Pfam" id="PF04264">
    <property type="entry name" value="YceI"/>
    <property type="match status" value="1"/>
</dbReference>
<accession>A0A918F480</accession>
<dbReference type="Proteomes" id="UP000603865">
    <property type="component" value="Unassembled WGS sequence"/>
</dbReference>
<keyword evidence="1" id="KW-0812">Transmembrane</keyword>
<dbReference type="Gene3D" id="2.40.128.110">
    <property type="entry name" value="Lipid/polyisoprenoid-binding, YceI-like"/>
    <property type="match status" value="1"/>
</dbReference>
<dbReference type="InterPro" id="IPR036761">
    <property type="entry name" value="TTHA0802/YceI-like_sf"/>
</dbReference>
<sequence>MNTHTLNSRPTLRFRLTHPRLWLAAGAVVVLGAAAGIGTLSYLGRGPAPIEVTNTSGAATFNFRVTGIPVPGKIEGVTPHLTFSPSNLSAARGTVTLGLSHLNTGIALRDMHAREFLGVEKHPVATFKLQKLNVAQKIGPGQTLRGTADGTLNLNGVAVPLHSPITLTEAADGSVIDVSTGFDVTFARHHISIPGADPRTDVKVMFRLPLSQ</sequence>
<reference evidence="3" key="1">
    <citation type="journal article" date="2014" name="Int. J. Syst. Evol. Microbiol.">
        <title>Complete genome sequence of Corynebacterium casei LMG S-19264T (=DSM 44701T), isolated from a smear-ripened cheese.</title>
        <authorList>
            <consortium name="US DOE Joint Genome Institute (JGI-PGF)"/>
            <person name="Walter F."/>
            <person name="Albersmeier A."/>
            <person name="Kalinowski J."/>
            <person name="Ruckert C."/>
        </authorList>
    </citation>
    <scope>NUCLEOTIDE SEQUENCE</scope>
    <source>
        <strain evidence="3">JCM 31311</strain>
    </source>
</reference>
<evidence type="ECO:0000259" key="2">
    <source>
        <dbReference type="SMART" id="SM00867"/>
    </source>
</evidence>
<dbReference type="EMBL" id="BMQL01000009">
    <property type="protein sequence ID" value="GGR07149.1"/>
    <property type="molecule type" value="Genomic_DNA"/>
</dbReference>
<evidence type="ECO:0000256" key="1">
    <source>
        <dbReference type="SAM" id="Phobius"/>
    </source>
</evidence>
<organism evidence="3 4">
    <name type="scientific">Deinococcus ruber</name>
    <dbReference type="NCBI Taxonomy" id="1848197"/>
    <lineage>
        <taxon>Bacteria</taxon>
        <taxon>Thermotogati</taxon>
        <taxon>Deinococcota</taxon>
        <taxon>Deinococci</taxon>
        <taxon>Deinococcales</taxon>
        <taxon>Deinococcaceae</taxon>
        <taxon>Deinococcus</taxon>
    </lineage>
</organism>
<proteinExistence type="predicted"/>
<name>A0A918F480_9DEIO</name>
<dbReference type="InterPro" id="IPR007372">
    <property type="entry name" value="Lipid/polyisoprenoid-bd_YceI"/>
</dbReference>
<keyword evidence="1" id="KW-1133">Transmembrane helix</keyword>
<keyword evidence="1" id="KW-0472">Membrane</keyword>
<feature type="transmembrane region" description="Helical" evidence="1">
    <location>
        <begin position="21"/>
        <end position="43"/>
    </location>
</feature>
<dbReference type="PANTHER" id="PTHR34406:SF1">
    <property type="entry name" value="PROTEIN YCEI"/>
    <property type="match status" value="1"/>
</dbReference>